<proteinExistence type="predicted"/>
<dbReference type="AlphaFoldDB" id="A0A4Y7KHP6"/>
<accession>A0A4Y7KHP6</accession>
<organism evidence="1 2">
    <name type="scientific">Papaver somniferum</name>
    <name type="common">Opium poppy</name>
    <dbReference type="NCBI Taxonomy" id="3469"/>
    <lineage>
        <taxon>Eukaryota</taxon>
        <taxon>Viridiplantae</taxon>
        <taxon>Streptophyta</taxon>
        <taxon>Embryophyta</taxon>
        <taxon>Tracheophyta</taxon>
        <taxon>Spermatophyta</taxon>
        <taxon>Magnoliopsida</taxon>
        <taxon>Ranunculales</taxon>
        <taxon>Papaveraceae</taxon>
        <taxon>Papaveroideae</taxon>
        <taxon>Papaver</taxon>
    </lineage>
</organism>
<evidence type="ECO:0000313" key="1">
    <source>
        <dbReference type="EMBL" id="RZC72863.1"/>
    </source>
</evidence>
<dbReference type="Gramene" id="RZC72863">
    <property type="protein sequence ID" value="RZC72863"/>
    <property type="gene ID" value="C5167_048344"/>
</dbReference>
<keyword evidence="2" id="KW-1185">Reference proteome</keyword>
<name>A0A4Y7KHP6_PAPSO</name>
<protein>
    <submittedName>
        <fullName evidence="1">Uncharacterized protein</fullName>
    </submittedName>
</protein>
<sequence>MLRSLTSSSKCSSLSNKAIEESNWWRILILLLMFLIRF</sequence>
<dbReference type="EMBL" id="CM010722">
    <property type="protein sequence ID" value="RZC72863.1"/>
    <property type="molecule type" value="Genomic_DNA"/>
</dbReference>
<dbReference type="Proteomes" id="UP000316621">
    <property type="component" value="Chromosome 8"/>
</dbReference>
<evidence type="ECO:0000313" key="2">
    <source>
        <dbReference type="Proteomes" id="UP000316621"/>
    </source>
</evidence>
<reference evidence="1 2" key="1">
    <citation type="journal article" date="2018" name="Science">
        <title>The opium poppy genome and morphinan production.</title>
        <authorList>
            <person name="Guo L."/>
            <person name="Winzer T."/>
            <person name="Yang X."/>
            <person name="Li Y."/>
            <person name="Ning Z."/>
            <person name="He Z."/>
            <person name="Teodor R."/>
            <person name="Lu Y."/>
            <person name="Bowser T.A."/>
            <person name="Graham I.A."/>
            <person name="Ye K."/>
        </authorList>
    </citation>
    <scope>NUCLEOTIDE SEQUENCE [LARGE SCALE GENOMIC DNA]</scope>
    <source>
        <strain evidence="2">cv. HN1</strain>
        <tissue evidence="1">Leaves</tissue>
    </source>
</reference>
<gene>
    <name evidence="1" type="ORF">C5167_048344</name>
</gene>